<sequence>MVGITAYDDGALTALDWSGPRAKLVEEAPMLCTLGPCRAAARLERTILVADISLEKRWTDYAFEVRPFGVRSLLCEPVRRDGAVIGVLSVYGERCHGFGPTDRDAVETAVEQSADLLIVHRASTAS</sequence>
<proteinExistence type="predicted"/>
<name>A0A6I3L4Y2_9NOCA</name>
<dbReference type="InterPro" id="IPR003018">
    <property type="entry name" value="GAF"/>
</dbReference>
<evidence type="ECO:0000313" key="3">
    <source>
        <dbReference type="Proteomes" id="UP000432464"/>
    </source>
</evidence>
<reference evidence="2 3" key="1">
    <citation type="submission" date="2019-11" db="EMBL/GenBank/DDBJ databases">
        <title>Nocardia sp. nov. CT2-14 isolated from soil.</title>
        <authorList>
            <person name="Kanchanasin P."/>
            <person name="Tanasupawat S."/>
            <person name="Yuki M."/>
            <person name="Kudo T."/>
        </authorList>
    </citation>
    <scope>NUCLEOTIDE SEQUENCE [LARGE SCALE GENOMIC DNA]</scope>
    <source>
        <strain evidence="2 3">CT2-14</strain>
    </source>
</reference>
<gene>
    <name evidence="2" type="ORF">GLP40_23500</name>
</gene>
<dbReference type="Gene3D" id="3.30.450.40">
    <property type="match status" value="1"/>
</dbReference>
<dbReference type="AlphaFoldDB" id="A0A6I3L4Y2"/>
<organism evidence="2 3">
    <name type="scientific">Nocardia aurantiaca</name>
    <dbReference type="NCBI Taxonomy" id="2675850"/>
    <lineage>
        <taxon>Bacteria</taxon>
        <taxon>Bacillati</taxon>
        <taxon>Actinomycetota</taxon>
        <taxon>Actinomycetes</taxon>
        <taxon>Mycobacteriales</taxon>
        <taxon>Nocardiaceae</taxon>
        <taxon>Nocardia</taxon>
    </lineage>
</organism>
<dbReference type="Pfam" id="PF13185">
    <property type="entry name" value="GAF_2"/>
    <property type="match status" value="1"/>
</dbReference>
<dbReference type="SUPFAM" id="SSF55781">
    <property type="entry name" value="GAF domain-like"/>
    <property type="match status" value="1"/>
</dbReference>
<accession>A0A6I3L4Y2</accession>
<comment type="caution">
    <text evidence="2">The sequence shown here is derived from an EMBL/GenBank/DDBJ whole genome shotgun (WGS) entry which is preliminary data.</text>
</comment>
<feature type="domain" description="GAF" evidence="1">
    <location>
        <begin position="3"/>
        <end position="115"/>
    </location>
</feature>
<protein>
    <submittedName>
        <fullName evidence="2">GAF domain-containing protein</fullName>
    </submittedName>
</protein>
<dbReference type="InterPro" id="IPR029016">
    <property type="entry name" value="GAF-like_dom_sf"/>
</dbReference>
<evidence type="ECO:0000259" key="1">
    <source>
        <dbReference type="Pfam" id="PF13185"/>
    </source>
</evidence>
<dbReference type="EMBL" id="WMBB01000011">
    <property type="protein sequence ID" value="MTE15724.1"/>
    <property type="molecule type" value="Genomic_DNA"/>
</dbReference>
<evidence type="ECO:0000313" key="2">
    <source>
        <dbReference type="EMBL" id="MTE15724.1"/>
    </source>
</evidence>
<dbReference type="Proteomes" id="UP000432464">
    <property type="component" value="Unassembled WGS sequence"/>
</dbReference>
<keyword evidence="3" id="KW-1185">Reference proteome</keyword>